<dbReference type="PROSITE" id="PS00028">
    <property type="entry name" value="ZINC_FINGER_C2H2_1"/>
    <property type="match status" value="1"/>
</dbReference>
<feature type="compositionally biased region" description="Basic and acidic residues" evidence="1">
    <location>
        <begin position="309"/>
        <end position="336"/>
    </location>
</feature>
<feature type="compositionally biased region" description="Basic and acidic residues" evidence="1">
    <location>
        <begin position="242"/>
        <end position="268"/>
    </location>
</feature>
<evidence type="ECO:0000313" key="3">
    <source>
        <dbReference type="EMBL" id="SBR61051.1"/>
    </source>
</evidence>
<dbReference type="InterPro" id="IPR013087">
    <property type="entry name" value="Znf_C2H2_type"/>
</dbReference>
<feature type="domain" description="C2H2-type" evidence="2">
    <location>
        <begin position="17"/>
        <end position="39"/>
    </location>
</feature>
<reference evidence="3" key="1">
    <citation type="submission" date="2016-05" db="EMBL/GenBank/DDBJ databases">
        <authorList>
            <person name="Lavstsen T."/>
            <person name="Jespersen J.S."/>
        </authorList>
    </citation>
    <scope>NUCLEOTIDE SEQUENCE</scope>
    <source>
        <tissue evidence="3">Brain</tissue>
    </source>
</reference>
<evidence type="ECO:0000259" key="2">
    <source>
        <dbReference type="PROSITE" id="PS00028"/>
    </source>
</evidence>
<feature type="region of interest" description="Disordered" evidence="1">
    <location>
        <begin position="561"/>
        <end position="699"/>
    </location>
</feature>
<feature type="compositionally biased region" description="Basic and acidic residues" evidence="1">
    <location>
        <begin position="283"/>
        <end position="292"/>
    </location>
</feature>
<feature type="compositionally biased region" description="Basic and acidic residues" evidence="1">
    <location>
        <begin position="611"/>
        <end position="631"/>
    </location>
</feature>
<feature type="compositionally biased region" description="Polar residues" evidence="1">
    <location>
        <begin position="496"/>
        <end position="511"/>
    </location>
</feature>
<feature type="compositionally biased region" description="Basic and acidic residues" evidence="1">
    <location>
        <begin position="587"/>
        <end position="603"/>
    </location>
</feature>
<feature type="compositionally biased region" description="Basic and acidic residues" evidence="1">
    <location>
        <begin position="147"/>
        <end position="159"/>
    </location>
</feature>
<evidence type="ECO:0000256" key="1">
    <source>
        <dbReference type="SAM" id="MobiDB-lite"/>
    </source>
</evidence>
<dbReference type="EMBL" id="HAEG01003152">
    <property type="protein sequence ID" value="SBR68670.1"/>
    <property type="molecule type" value="Transcribed_RNA"/>
</dbReference>
<reference evidence="3" key="2">
    <citation type="submission" date="2016-06" db="EMBL/GenBank/DDBJ databases">
        <title>The genome of a short-lived fish provides insights into sex chromosome evolution and the genetic control of aging.</title>
        <authorList>
            <person name="Reichwald K."/>
            <person name="Felder M."/>
            <person name="Petzold A."/>
            <person name="Koch P."/>
            <person name="Groth M."/>
            <person name="Platzer M."/>
        </authorList>
    </citation>
    <scope>NUCLEOTIDE SEQUENCE</scope>
    <source>
        <tissue evidence="3">Brain</tissue>
    </source>
</reference>
<accession>A0A1A8MWT6</accession>
<proteinExistence type="predicted"/>
<name>A0A1A8MWT6_9TELE</name>
<sequence length="716" mass="83274">MDNIETPYDDEEDFIECRVCEKSLRGETLYKIHVTTSGHLKKEDALVAEGKATRQRLVPKFDNIVDYLKYLKINEPIIGLNYLEEVVGFDPQLGPKYFCRLCNQSAVLAEMVCHVIGRKHRQRYVEMRRPDLATGTMKSQGGKSIRAKAEIVERQDGRGNPKLLTKKARGVEGRLNITRVPPSERQYRKQHTPPKSSRDLPPLLPEFKDYHRRKNPGLELYPDEAGMKRRLEEEDNFSQGHLQEDRGRSYYREEFDNNKKPDYHRSYEKNQAPRNSRTLGRYEVAKYEDEQRPQSQDPADRYYPTEAPVYERHYPERDALEEFYSEEVRRGQDRSRGSQPSSEMVPREGDEPLWSMERESGRHDRRHGSSEPEPKRRNLDSPLEHDQSYSNMFNIVKDYHHKTSDPYAEEEFDSPGISGARPPAGQVIRDYDTLTDLPEPFRRFLKAGEDNDRRNKRRSRFSDASPDELNKAKEKFRDDHHRSDRDPRPSGGPMTAQIQYSDPHQTLQNPPFSEGCNSGGAESGTVFDVLKNVEITSAEEAIFLKSKLSSVLEEFQSIKEKKAFENQYRGGASMNYSDLRPDQLPSRAHEYERPPREDPDPRQPKNSGFSDRGRWDQRDPNEHHQEYDHPPPMEPSLSGRGHYEGYEGGTPFYPERLPEPMNSPDYRNPDMFFDPHPAAPPPLMEQQTQSRMQRDPRYSNNLDKITCALLELVARK</sequence>
<dbReference type="AlphaFoldDB" id="A0A1A8MWT6"/>
<protein>
    <recommendedName>
        <fullName evidence="2">C2H2-type domain-containing protein</fullName>
    </recommendedName>
</protein>
<organism evidence="3">
    <name type="scientific">Nothobranchius pienaari</name>
    <dbReference type="NCBI Taxonomy" id="704102"/>
    <lineage>
        <taxon>Eukaryota</taxon>
        <taxon>Metazoa</taxon>
        <taxon>Chordata</taxon>
        <taxon>Craniata</taxon>
        <taxon>Vertebrata</taxon>
        <taxon>Euteleostomi</taxon>
        <taxon>Actinopterygii</taxon>
        <taxon>Neopterygii</taxon>
        <taxon>Teleostei</taxon>
        <taxon>Neoteleostei</taxon>
        <taxon>Acanthomorphata</taxon>
        <taxon>Ovalentaria</taxon>
        <taxon>Atherinomorphae</taxon>
        <taxon>Cyprinodontiformes</taxon>
        <taxon>Nothobranchiidae</taxon>
        <taxon>Nothobranchius</taxon>
    </lineage>
</organism>
<feature type="region of interest" description="Disordered" evidence="1">
    <location>
        <begin position="134"/>
        <end position="524"/>
    </location>
</feature>
<feature type="compositionally biased region" description="Basic and acidic residues" evidence="1">
    <location>
        <begin position="468"/>
        <end position="488"/>
    </location>
</feature>
<feature type="compositionally biased region" description="Basic and acidic residues" evidence="1">
    <location>
        <begin position="345"/>
        <end position="387"/>
    </location>
</feature>
<gene>
    <name evidence="3" type="primary">OLA.12867</name>
</gene>
<dbReference type="EMBL" id="HAEF01019892">
    <property type="protein sequence ID" value="SBR61051.1"/>
    <property type="molecule type" value="Transcribed_RNA"/>
</dbReference>
<feature type="compositionally biased region" description="Basic and acidic residues" evidence="1">
    <location>
        <begin position="439"/>
        <end position="453"/>
    </location>
</feature>